<dbReference type="EMBL" id="WIGN01000308">
    <property type="protein sequence ID" value="KAF6800278.1"/>
    <property type="molecule type" value="Genomic_DNA"/>
</dbReference>
<protein>
    <submittedName>
        <fullName evidence="2">Uncharacterized protein</fullName>
    </submittedName>
</protein>
<proteinExistence type="predicted"/>
<reference evidence="2 3" key="1">
    <citation type="journal article" date="2020" name="Phytopathology">
        <title>Genome Sequence Resources of Colletotrichum truncatum, C. plurivorum, C. musicola, and C. sojae: Four Species Pathogenic to Soybean (Glycine max).</title>
        <authorList>
            <person name="Rogerio F."/>
            <person name="Boufleur T.R."/>
            <person name="Ciampi-Guillardi M."/>
            <person name="Sukno S.A."/>
            <person name="Thon M.R."/>
            <person name="Massola Junior N.S."/>
            <person name="Baroncelli R."/>
        </authorList>
    </citation>
    <scope>NUCLEOTIDE SEQUENCE [LARGE SCALE GENOMIC DNA]</scope>
    <source>
        <strain evidence="2 3">LFN0009</strain>
    </source>
</reference>
<feature type="region of interest" description="Disordered" evidence="1">
    <location>
        <begin position="1"/>
        <end position="21"/>
    </location>
</feature>
<dbReference type="Proteomes" id="UP000652219">
    <property type="component" value="Unassembled WGS sequence"/>
</dbReference>
<sequence>MPVAQPHTAVARRSGGHGQATQLITTTGKGNETFVCSAVSAYARARALTPWTMDAFLTVFCCGMLAASLQSHNALIACLRISALAVSGPEFLCTK</sequence>
<accession>A0A8H6MMU3</accession>
<gene>
    <name evidence="2" type="ORF">CSOJ01_12254</name>
</gene>
<evidence type="ECO:0000313" key="3">
    <source>
        <dbReference type="Proteomes" id="UP000652219"/>
    </source>
</evidence>
<comment type="caution">
    <text evidence="2">The sequence shown here is derived from an EMBL/GenBank/DDBJ whole genome shotgun (WGS) entry which is preliminary data.</text>
</comment>
<organism evidence="2 3">
    <name type="scientific">Colletotrichum sojae</name>
    <dbReference type="NCBI Taxonomy" id="2175907"/>
    <lineage>
        <taxon>Eukaryota</taxon>
        <taxon>Fungi</taxon>
        <taxon>Dikarya</taxon>
        <taxon>Ascomycota</taxon>
        <taxon>Pezizomycotina</taxon>
        <taxon>Sordariomycetes</taxon>
        <taxon>Hypocreomycetidae</taxon>
        <taxon>Glomerellales</taxon>
        <taxon>Glomerellaceae</taxon>
        <taxon>Colletotrichum</taxon>
        <taxon>Colletotrichum orchidearum species complex</taxon>
    </lineage>
</organism>
<evidence type="ECO:0000313" key="2">
    <source>
        <dbReference type="EMBL" id="KAF6800278.1"/>
    </source>
</evidence>
<keyword evidence="3" id="KW-1185">Reference proteome</keyword>
<evidence type="ECO:0000256" key="1">
    <source>
        <dbReference type="SAM" id="MobiDB-lite"/>
    </source>
</evidence>
<name>A0A8H6MMU3_9PEZI</name>
<dbReference type="AlphaFoldDB" id="A0A8H6MMU3"/>